<feature type="transmembrane region" description="Helical" evidence="6">
    <location>
        <begin position="161"/>
        <end position="180"/>
    </location>
</feature>
<evidence type="ECO:0000256" key="2">
    <source>
        <dbReference type="ARBA" id="ARBA00022475"/>
    </source>
</evidence>
<evidence type="ECO:0000256" key="4">
    <source>
        <dbReference type="ARBA" id="ARBA00022989"/>
    </source>
</evidence>
<organism evidence="8 9">
    <name type="scientific">Pseudomonas brassicacearum</name>
    <dbReference type="NCBI Taxonomy" id="930166"/>
    <lineage>
        <taxon>Bacteria</taxon>
        <taxon>Pseudomonadati</taxon>
        <taxon>Pseudomonadota</taxon>
        <taxon>Gammaproteobacteria</taxon>
        <taxon>Pseudomonadales</taxon>
        <taxon>Pseudomonadaceae</taxon>
        <taxon>Pseudomonas</taxon>
    </lineage>
</organism>
<keyword evidence="5 6" id="KW-0472">Membrane</keyword>
<dbReference type="SUPFAM" id="SSF103473">
    <property type="entry name" value="MFS general substrate transporter"/>
    <property type="match status" value="1"/>
</dbReference>
<dbReference type="InterPro" id="IPR036259">
    <property type="entry name" value="MFS_trans_sf"/>
</dbReference>
<dbReference type="PANTHER" id="PTHR43124">
    <property type="entry name" value="PURINE EFFLUX PUMP PBUE"/>
    <property type="match status" value="1"/>
</dbReference>
<feature type="transmembrane region" description="Helical" evidence="6">
    <location>
        <begin position="96"/>
        <end position="120"/>
    </location>
</feature>
<dbReference type="GO" id="GO:0022857">
    <property type="term" value="F:transmembrane transporter activity"/>
    <property type="evidence" value="ECO:0007669"/>
    <property type="project" value="InterPro"/>
</dbReference>
<feature type="domain" description="Major facilitator superfamily (MFS) profile" evidence="7">
    <location>
        <begin position="7"/>
        <end position="378"/>
    </location>
</feature>
<dbReference type="Proteomes" id="UP000286351">
    <property type="component" value="Unassembled WGS sequence"/>
</dbReference>
<name>A0A423JXB2_9PSED</name>
<keyword evidence="4 6" id="KW-1133">Transmembrane helix</keyword>
<dbReference type="InterPro" id="IPR050189">
    <property type="entry name" value="MFS_Efflux_Transporters"/>
</dbReference>
<feature type="transmembrane region" description="Helical" evidence="6">
    <location>
        <begin position="292"/>
        <end position="315"/>
    </location>
</feature>
<feature type="transmembrane region" description="Helical" evidence="6">
    <location>
        <begin position="356"/>
        <end position="376"/>
    </location>
</feature>
<protein>
    <recommendedName>
        <fullName evidence="7">Major facilitator superfamily (MFS) profile domain-containing protein</fullName>
    </recommendedName>
</protein>
<proteinExistence type="predicted"/>
<evidence type="ECO:0000256" key="5">
    <source>
        <dbReference type="ARBA" id="ARBA00023136"/>
    </source>
</evidence>
<feature type="transmembrane region" description="Helical" evidence="6">
    <location>
        <begin position="201"/>
        <end position="226"/>
    </location>
</feature>
<feature type="transmembrane region" description="Helical" evidence="6">
    <location>
        <begin position="232"/>
        <end position="256"/>
    </location>
</feature>
<evidence type="ECO:0000256" key="3">
    <source>
        <dbReference type="ARBA" id="ARBA00022692"/>
    </source>
</evidence>
<gene>
    <name evidence="8" type="ORF">BK664_01575</name>
</gene>
<feature type="transmembrane region" description="Helical" evidence="6">
    <location>
        <begin position="268"/>
        <end position="286"/>
    </location>
</feature>
<evidence type="ECO:0000313" key="9">
    <source>
        <dbReference type="Proteomes" id="UP000286351"/>
    </source>
</evidence>
<reference evidence="8 9" key="1">
    <citation type="submission" date="2016-10" db="EMBL/GenBank/DDBJ databases">
        <title>Comparative genome analysis of multiple Pseudomonas spp. focuses on biocontrol and plant growth promoting traits.</title>
        <authorList>
            <person name="Tao X.-Y."/>
            <person name="Taylor C.G."/>
        </authorList>
    </citation>
    <scope>NUCLEOTIDE SEQUENCE [LARGE SCALE GENOMIC DNA]</scope>
    <source>
        <strain evidence="8 9">38D4</strain>
    </source>
</reference>
<evidence type="ECO:0000313" key="8">
    <source>
        <dbReference type="EMBL" id="RON42302.1"/>
    </source>
</evidence>
<feature type="transmembrane region" description="Helical" evidence="6">
    <location>
        <begin position="5"/>
        <end position="25"/>
    </location>
</feature>
<dbReference type="GO" id="GO:0005886">
    <property type="term" value="C:plasma membrane"/>
    <property type="evidence" value="ECO:0007669"/>
    <property type="project" value="UniProtKB-SubCell"/>
</dbReference>
<dbReference type="PANTHER" id="PTHR43124:SF3">
    <property type="entry name" value="CHLORAMPHENICOL EFFLUX PUMP RV0191"/>
    <property type="match status" value="1"/>
</dbReference>
<dbReference type="InterPro" id="IPR011701">
    <property type="entry name" value="MFS"/>
</dbReference>
<feature type="transmembrane region" description="Helical" evidence="6">
    <location>
        <begin position="132"/>
        <end position="155"/>
    </location>
</feature>
<feature type="transmembrane region" description="Helical" evidence="6">
    <location>
        <begin position="45"/>
        <end position="65"/>
    </location>
</feature>
<comment type="subcellular location">
    <subcellularLocation>
        <location evidence="1">Cell membrane</location>
        <topology evidence="1">Multi-pass membrane protein</topology>
    </subcellularLocation>
</comment>
<dbReference type="PROSITE" id="PS50850">
    <property type="entry name" value="MFS"/>
    <property type="match status" value="1"/>
</dbReference>
<dbReference type="EMBL" id="MOBO01000001">
    <property type="protein sequence ID" value="RON42302.1"/>
    <property type="molecule type" value="Genomic_DNA"/>
</dbReference>
<dbReference type="AlphaFoldDB" id="A0A423JXB2"/>
<keyword evidence="2" id="KW-1003">Cell membrane</keyword>
<feature type="transmembrane region" description="Helical" evidence="6">
    <location>
        <begin position="327"/>
        <end position="350"/>
    </location>
</feature>
<evidence type="ECO:0000259" key="7">
    <source>
        <dbReference type="PROSITE" id="PS50850"/>
    </source>
</evidence>
<dbReference type="RefSeq" id="WP_123364210.1">
    <property type="nucleotide sequence ID" value="NZ_MOBO01000001.1"/>
</dbReference>
<feature type="transmembrane region" description="Helical" evidence="6">
    <location>
        <begin position="72"/>
        <end position="90"/>
    </location>
</feature>
<keyword evidence="3 6" id="KW-0812">Transmembrane</keyword>
<dbReference type="InterPro" id="IPR020846">
    <property type="entry name" value="MFS_dom"/>
</dbReference>
<dbReference type="Gene3D" id="1.20.1250.20">
    <property type="entry name" value="MFS general substrate transporter like domains"/>
    <property type="match status" value="2"/>
</dbReference>
<evidence type="ECO:0000256" key="1">
    <source>
        <dbReference type="ARBA" id="ARBA00004651"/>
    </source>
</evidence>
<dbReference type="Pfam" id="PF07690">
    <property type="entry name" value="MFS_1"/>
    <property type="match status" value="1"/>
</dbReference>
<sequence>MKNKWFSIILIYVYGLVGTSALGMMGPLSADVGRTFDVTASGVGLAIAGQLLPLAFGGLLMGWLIDRIGPRPLLVIGLFAMGAASLANAWLESFHIFRITLLVEGIALVALLTSGQGLLMMFTSGKQQVQALTLWSTVMPVGYSVGLVLVSPYAGGDLWREAFLCHAGIAAVLFFAFPGIPGLRVLSGGNSLTEVLRNNRVVRFGFSLSLSALAGVGSSAVGAVYLNQVHGLAMGLAAQSMAVASLCGVVGSILIGGLLAKGWGSTRLASFILACAILGGLTFYWPSGIISLAIAGAILLQLCVGGFIALVFSLLPRVLSDPGQSGAAAGLVGQITGIGAALSAPLFFTTLETGQWYYFLAITVFAWGASFIILPVRKQNVSVAAEI</sequence>
<comment type="caution">
    <text evidence="8">The sequence shown here is derived from an EMBL/GenBank/DDBJ whole genome shotgun (WGS) entry which is preliminary data.</text>
</comment>
<accession>A0A423JXB2</accession>
<evidence type="ECO:0000256" key="6">
    <source>
        <dbReference type="SAM" id="Phobius"/>
    </source>
</evidence>